<dbReference type="SUPFAM" id="SSF50965">
    <property type="entry name" value="Galactose oxidase, central domain"/>
    <property type="match status" value="1"/>
</dbReference>
<evidence type="ECO:0000313" key="2">
    <source>
        <dbReference type="Proteomes" id="UP000008909"/>
    </source>
</evidence>
<name>G7Y4K4_CLOSI</name>
<evidence type="ECO:0000313" key="1">
    <source>
        <dbReference type="EMBL" id="GAA47890.1"/>
    </source>
</evidence>
<reference key="2">
    <citation type="submission" date="2011-10" db="EMBL/GenBank/DDBJ databases">
        <title>The genome and transcriptome sequence of Clonorchis sinensis provide insights into the carcinogenic liver fluke.</title>
        <authorList>
            <person name="Wang X."/>
            <person name="Huang Y."/>
            <person name="Chen W."/>
            <person name="Liu H."/>
            <person name="Guo L."/>
            <person name="Chen Y."/>
            <person name="Luo F."/>
            <person name="Zhou W."/>
            <person name="Sun J."/>
            <person name="Mao Q."/>
            <person name="Liang P."/>
            <person name="Zhou C."/>
            <person name="Tian Y."/>
            <person name="Men J."/>
            <person name="Lv X."/>
            <person name="Huang L."/>
            <person name="Zhou J."/>
            <person name="Hu Y."/>
            <person name="Li R."/>
            <person name="Zhang F."/>
            <person name="Lei H."/>
            <person name="Li X."/>
            <person name="Hu X."/>
            <person name="Liang C."/>
            <person name="Xu J."/>
            <person name="Wu Z."/>
            <person name="Yu X."/>
        </authorList>
    </citation>
    <scope>NUCLEOTIDE SEQUENCE</scope>
    <source>
        <strain>Henan</strain>
    </source>
</reference>
<keyword evidence="2" id="KW-1185">Reference proteome</keyword>
<sequence>MEAAYLIVVNYIDRGDSFQSDICQANVFTLERCDWYARPTERQPSDCPGCDDRLTHQSGLLSQHDWKDTCNGNLTTDFRASGKDDTRSLLTVPVEIKLQSIGKACDELLVKHGRINVTASKRYQWHDRYGPPQIDSVPSEYTGSAVFTHQFVSSRLQCAATYLTSPNHRRTKLWQLEALYDKYTVLTADDDDSGWTGQVRTPGIHTYDIQSQKWLPPALCEPLLKGFPQGAGLSAHTATEMKSVGSKNTFSAFIIGREGSLRMQRRSGNIYLLYGNLPGGDGSSSGAARYTYCEASPQLSASSRSYHSSTAISTNTLVTLGGRSDRPVELVSWSRSTDRRPSTDWPGELVFPQGRCPLVSSLIHDIRSDKLSTAKPSSSNQSCSRGHAAIPGDRGVLVTGGDGFNALVRDPLDSAYAFVYNDTEKKGVLYNVGKLLNPRAYAVYGVHDTDGTAWLYGGTGPGGKAQNTLLKLERL</sequence>
<gene>
    <name evidence="1" type="ORF">CLF_100933</name>
</gene>
<reference evidence="1" key="1">
    <citation type="journal article" date="2011" name="Genome Biol.">
        <title>The draft genome of the carcinogenic human liver fluke Clonorchis sinensis.</title>
        <authorList>
            <person name="Wang X."/>
            <person name="Chen W."/>
            <person name="Huang Y."/>
            <person name="Sun J."/>
            <person name="Men J."/>
            <person name="Liu H."/>
            <person name="Luo F."/>
            <person name="Guo L."/>
            <person name="Lv X."/>
            <person name="Deng C."/>
            <person name="Zhou C."/>
            <person name="Fan Y."/>
            <person name="Li X."/>
            <person name="Huang L."/>
            <person name="Hu Y."/>
            <person name="Liang C."/>
            <person name="Hu X."/>
            <person name="Xu J."/>
            <person name="Yu X."/>
        </authorList>
    </citation>
    <scope>NUCLEOTIDE SEQUENCE [LARGE SCALE GENOMIC DNA]</scope>
    <source>
        <strain evidence="1">Henan</strain>
    </source>
</reference>
<dbReference type="EMBL" id="DF142859">
    <property type="protein sequence ID" value="GAA47890.1"/>
    <property type="molecule type" value="Genomic_DNA"/>
</dbReference>
<dbReference type="Proteomes" id="UP000008909">
    <property type="component" value="Unassembled WGS sequence"/>
</dbReference>
<dbReference type="AlphaFoldDB" id="G7Y4K4"/>
<accession>G7Y4K4</accession>
<protein>
    <submittedName>
        <fullName evidence="1">Uncharacterized protein</fullName>
    </submittedName>
</protein>
<dbReference type="InterPro" id="IPR011043">
    <property type="entry name" value="Gal_Oxase/kelch_b-propeller"/>
</dbReference>
<proteinExistence type="predicted"/>
<organism evidence="1 2">
    <name type="scientific">Clonorchis sinensis</name>
    <name type="common">Chinese liver fluke</name>
    <dbReference type="NCBI Taxonomy" id="79923"/>
    <lineage>
        <taxon>Eukaryota</taxon>
        <taxon>Metazoa</taxon>
        <taxon>Spiralia</taxon>
        <taxon>Lophotrochozoa</taxon>
        <taxon>Platyhelminthes</taxon>
        <taxon>Trematoda</taxon>
        <taxon>Digenea</taxon>
        <taxon>Opisthorchiida</taxon>
        <taxon>Opisthorchiata</taxon>
        <taxon>Opisthorchiidae</taxon>
        <taxon>Clonorchis</taxon>
    </lineage>
</organism>